<dbReference type="InterPro" id="IPR036390">
    <property type="entry name" value="WH_DNA-bd_sf"/>
</dbReference>
<dbReference type="AlphaFoldDB" id="A0A542ZPI1"/>
<dbReference type="Pfam" id="PF02082">
    <property type="entry name" value="Rrf2"/>
    <property type="match status" value="1"/>
</dbReference>
<dbReference type="InterPro" id="IPR000944">
    <property type="entry name" value="Tscrpt_reg_Rrf2"/>
</dbReference>
<evidence type="ECO:0000313" key="2">
    <source>
        <dbReference type="Proteomes" id="UP000316196"/>
    </source>
</evidence>
<dbReference type="EMBL" id="VFOR01000001">
    <property type="protein sequence ID" value="TQL62274.1"/>
    <property type="molecule type" value="Genomic_DNA"/>
</dbReference>
<sequence length="142" mass="14618">MRLEVTRRAELAVQAMTLLGAQEALLKTSALAEELGTTKGFAPQVLGPLVKAGWVQSIPGPTGGYGLTPAAHSASVLDIIETIDGPTADGRCVAHDRPCGAGTTCALHDAWAQARDALVTSLAATPAVPPPNTEPRTDQETP</sequence>
<dbReference type="Proteomes" id="UP000316196">
    <property type="component" value="Unassembled WGS sequence"/>
</dbReference>
<dbReference type="InterPro" id="IPR036388">
    <property type="entry name" value="WH-like_DNA-bd_sf"/>
</dbReference>
<dbReference type="SUPFAM" id="SSF46785">
    <property type="entry name" value="Winged helix' DNA-binding domain"/>
    <property type="match status" value="1"/>
</dbReference>
<comment type="caution">
    <text evidence="1">The sequence shown here is derived from an EMBL/GenBank/DDBJ whole genome shotgun (WGS) entry which is preliminary data.</text>
</comment>
<dbReference type="GO" id="GO:0005829">
    <property type="term" value="C:cytosol"/>
    <property type="evidence" value="ECO:0007669"/>
    <property type="project" value="TreeGrafter"/>
</dbReference>
<dbReference type="RefSeq" id="WP_142092149.1">
    <property type="nucleotide sequence ID" value="NZ_BAAAMD010000003.1"/>
</dbReference>
<dbReference type="PROSITE" id="PS51197">
    <property type="entry name" value="HTH_RRF2_2"/>
    <property type="match status" value="1"/>
</dbReference>
<dbReference type="GO" id="GO:0003700">
    <property type="term" value="F:DNA-binding transcription factor activity"/>
    <property type="evidence" value="ECO:0007669"/>
    <property type="project" value="TreeGrafter"/>
</dbReference>
<organism evidence="1 2">
    <name type="scientific">Propioniferax innocua</name>
    <dbReference type="NCBI Taxonomy" id="1753"/>
    <lineage>
        <taxon>Bacteria</taxon>
        <taxon>Bacillati</taxon>
        <taxon>Actinomycetota</taxon>
        <taxon>Actinomycetes</taxon>
        <taxon>Propionibacteriales</taxon>
        <taxon>Propionibacteriaceae</taxon>
        <taxon>Propioniferax</taxon>
    </lineage>
</organism>
<dbReference type="PANTHER" id="PTHR33221">
    <property type="entry name" value="WINGED HELIX-TURN-HELIX TRANSCRIPTIONAL REGULATOR, RRF2 FAMILY"/>
    <property type="match status" value="1"/>
</dbReference>
<accession>A0A542ZPI1</accession>
<evidence type="ECO:0000313" key="1">
    <source>
        <dbReference type="EMBL" id="TQL62274.1"/>
    </source>
</evidence>
<keyword evidence="2" id="KW-1185">Reference proteome</keyword>
<protein>
    <submittedName>
        <fullName evidence="1">BadM/Rrf2 family transcriptional regulator</fullName>
    </submittedName>
</protein>
<dbReference type="OrthoDB" id="9808360at2"/>
<gene>
    <name evidence="1" type="ORF">FB460_0044</name>
</gene>
<dbReference type="Gene3D" id="1.10.10.10">
    <property type="entry name" value="Winged helix-like DNA-binding domain superfamily/Winged helix DNA-binding domain"/>
    <property type="match status" value="1"/>
</dbReference>
<name>A0A542ZPI1_9ACTN</name>
<dbReference type="NCBIfam" id="TIGR00738">
    <property type="entry name" value="rrf2_super"/>
    <property type="match status" value="1"/>
</dbReference>
<dbReference type="PANTHER" id="PTHR33221:SF2">
    <property type="entry name" value="TRANSCRIPTIONAL REGULATOR"/>
    <property type="match status" value="1"/>
</dbReference>
<proteinExistence type="predicted"/>
<reference evidence="1 2" key="1">
    <citation type="submission" date="2019-06" db="EMBL/GenBank/DDBJ databases">
        <title>Sequencing the genomes of 1000 actinobacteria strains.</title>
        <authorList>
            <person name="Klenk H.-P."/>
        </authorList>
    </citation>
    <scope>NUCLEOTIDE SEQUENCE [LARGE SCALE GENOMIC DNA]</scope>
    <source>
        <strain evidence="1 2">DSM 8251</strain>
    </source>
</reference>